<reference evidence="5 6" key="1">
    <citation type="submission" date="2018-11" db="EMBL/GenBank/DDBJ databases">
        <title>Genomic Encyclopedia of Type Strains, Phase IV (KMG-IV): sequencing the most valuable type-strain genomes for metagenomic binning, comparative biology and taxonomic classification.</title>
        <authorList>
            <person name="Goeker M."/>
        </authorList>
    </citation>
    <scope>NUCLEOTIDE SEQUENCE [LARGE SCALE GENOMIC DNA]</scope>
    <source>
        <strain evidence="5 6">DSM 100316</strain>
    </source>
</reference>
<comment type="caution">
    <text evidence="5">The sequence shown here is derived from an EMBL/GenBank/DDBJ whole genome shotgun (WGS) entry which is preliminary data.</text>
</comment>
<evidence type="ECO:0000313" key="6">
    <source>
        <dbReference type="Proteomes" id="UP000275394"/>
    </source>
</evidence>
<accession>A0A3N2DQE7</accession>
<dbReference type="EMBL" id="RKHR01000004">
    <property type="protein sequence ID" value="ROS01902.1"/>
    <property type="molecule type" value="Genomic_DNA"/>
</dbReference>
<dbReference type="OrthoDB" id="6187408at2"/>
<keyword evidence="6" id="KW-1185">Reference proteome</keyword>
<evidence type="ECO:0000256" key="1">
    <source>
        <dbReference type="ARBA" id="ARBA00022729"/>
    </source>
</evidence>
<dbReference type="AlphaFoldDB" id="A0A3N2DQE7"/>
<evidence type="ECO:0000259" key="3">
    <source>
        <dbReference type="Pfam" id="PF15976"/>
    </source>
</evidence>
<protein>
    <submittedName>
        <fullName evidence="5">Outer membrane usher protein FimD/PapC</fullName>
    </submittedName>
</protein>
<proteinExistence type="predicted"/>
<feature type="signal peptide" evidence="2">
    <location>
        <begin position="1"/>
        <end position="21"/>
    </location>
</feature>
<evidence type="ECO:0000313" key="5">
    <source>
        <dbReference type="EMBL" id="ROS01902.1"/>
    </source>
</evidence>
<evidence type="ECO:0000259" key="4">
    <source>
        <dbReference type="Pfam" id="PF16967"/>
    </source>
</evidence>
<dbReference type="Pfam" id="PF15976">
    <property type="entry name" value="CooC_C"/>
    <property type="match status" value="1"/>
</dbReference>
<gene>
    <name evidence="5" type="ORF">EDC56_2351</name>
</gene>
<evidence type="ECO:0000256" key="2">
    <source>
        <dbReference type="SAM" id="SignalP"/>
    </source>
</evidence>
<name>A0A3N2DQE7_9GAMM</name>
<feature type="chain" id="PRO_5018260603" evidence="2">
    <location>
        <begin position="22"/>
        <end position="931"/>
    </location>
</feature>
<organism evidence="5 6">
    <name type="scientific">Sinobacterium caligoides</name>
    <dbReference type="NCBI Taxonomy" id="933926"/>
    <lineage>
        <taxon>Bacteria</taxon>
        <taxon>Pseudomonadati</taxon>
        <taxon>Pseudomonadota</taxon>
        <taxon>Gammaproteobacteria</taxon>
        <taxon>Cellvibrionales</taxon>
        <taxon>Spongiibacteraceae</taxon>
        <taxon>Sinobacterium</taxon>
    </lineage>
</organism>
<dbReference type="Proteomes" id="UP000275394">
    <property type="component" value="Unassembled WGS sequence"/>
</dbReference>
<dbReference type="InterPro" id="IPR032636">
    <property type="entry name" value="Pilus_assem_E-set-like_dom"/>
</dbReference>
<keyword evidence="1 2" id="KW-0732">Signal</keyword>
<feature type="domain" description="Pilus assembly protein E-set like" evidence="4">
    <location>
        <begin position="356"/>
        <end position="419"/>
    </location>
</feature>
<feature type="domain" description="Pilus assembly protein C-terminal" evidence="3">
    <location>
        <begin position="832"/>
        <end position="924"/>
    </location>
</feature>
<sequence>MLFSRVATVLAVLLLASLATGGHDLASSPVSIPVVAPAITDARHILPSSDSMAPAIESSPSMAIEPMATLPGDLPPVKALPASTIPATTPQPLPKISASDAAGKFRRTVPSANAKGRPVSDVPAGFEFLLDEQTTVADVYYGGRLVTQALVSYTPAHVRIEDPAALLSHIPNVREPALLQTLLAAQLDNNLEQICHTEQQRDCGRLDPETLAVIFNPDTFRLQLFVSPTLLTTTGGDFLTYLPSSSSTKPTFVQQLGLSYSGSEGGDDSYNLSGGSVLSYREQSIRSSWNSTDEDSFKVDTLYWERDKDGKVARTGFLRGSNDGLTFSSSPQLLGAHFGSSRQTRIDYEAQGSNDIQLFMPVRGRVEVYRDNRLIASQILDVGNHLLDTRDFPSGGYDIEIVIKDGDNELSRERRYFVKDYRLPAVGAPEYYVEMGQVVDSRDVDSTLPTASSKYWQLRSGFDYRVADSMAMGLGLAADNENALIEPNMVWISRGLRFSGSLLASQEKDYGYAANLQWVSGRFSLNGDSRRLYTEETRNVQPLNIDDFYDTAQPLNIDETYDAPQPLLGDAYTQHSLNLSYQIPRGSLSYNASVSERGGYRHRLDSVAWNGSVFNDGRNSVSANVTLSRENDDYSALLSITYQYNTTHFSNSVRPSVEARRIDEGQAGTRRDYDERVKLRSQWFDRELLPGDLDISNELDVGHGSDSLTNSLSYRQRLVDVDAQLLNTRQANGDRDASYSGTVRSGFVIGGDYRPTVGGNGGRESAIVVDVEGEDSGDSYLDIMVNGQRRGYTRVGERAVISVTPYETYDVRLEARGENPIGFRDKVETVTVYPGNVVQLKWQAQTLNIVFGRVLDGSGEPIANAIIHGAVGMAQSDGYGLFQAELPQGEQSLQLRYATGRCSVQVPADYVINNGVGFLGDLQCLPSAVER</sequence>
<dbReference type="RefSeq" id="WP_148059394.1">
    <property type="nucleotide sequence ID" value="NZ_RKHR01000004.1"/>
</dbReference>
<dbReference type="Pfam" id="PF16967">
    <property type="entry name" value="TcfC"/>
    <property type="match status" value="1"/>
</dbReference>
<dbReference type="InterPro" id="IPR031917">
    <property type="entry name" value="Pilus_assem_C"/>
</dbReference>